<dbReference type="GO" id="GO:0016757">
    <property type="term" value="F:glycosyltransferase activity"/>
    <property type="evidence" value="ECO:0007669"/>
    <property type="project" value="InterPro"/>
</dbReference>
<feature type="domain" description="Glycosyl transferase family 1" evidence="1">
    <location>
        <begin position="213"/>
        <end position="369"/>
    </location>
</feature>
<evidence type="ECO:0000259" key="1">
    <source>
        <dbReference type="Pfam" id="PF00534"/>
    </source>
</evidence>
<dbReference type="Pfam" id="PF00534">
    <property type="entry name" value="Glycos_transf_1"/>
    <property type="match status" value="1"/>
</dbReference>
<organism evidence="3 4">
    <name type="scientific">Magnetospirillum aberrantis SpK</name>
    <dbReference type="NCBI Taxonomy" id="908842"/>
    <lineage>
        <taxon>Bacteria</taxon>
        <taxon>Pseudomonadati</taxon>
        <taxon>Pseudomonadota</taxon>
        <taxon>Alphaproteobacteria</taxon>
        <taxon>Rhodospirillales</taxon>
        <taxon>Rhodospirillaceae</taxon>
        <taxon>Magnetospirillum</taxon>
    </lineage>
</organism>
<dbReference type="Pfam" id="PF13439">
    <property type="entry name" value="Glyco_transf_4"/>
    <property type="match status" value="1"/>
</dbReference>
<dbReference type="CDD" id="cd03819">
    <property type="entry name" value="GT4_WavL-like"/>
    <property type="match status" value="1"/>
</dbReference>
<name>A0A7C9V1B6_9PROT</name>
<keyword evidence="4" id="KW-1185">Reference proteome</keyword>
<dbReference type="EMBL" id="JAAIYP010000042">
    <property type="protein sequence ID" value="NFV81571.1"/>
    <property type="molecule type" value="Genomic_DNA"/>
</dbReference>
<comment type="caution">
    <text evidence="3">The sequence shown here is derived from an EMBL/GenBank/DDBJ whole genome shotgun (WGS) entry which is preliminary data.</text>
</comment>
<proteinExistence type="predicted"/>
<sequence>MSMDETLPIDALAEPGRQPPCVDGRPPCILQVLPALVTGGVERGTVEIAQALTEAGYRAVVASAGGSMVREVTRVGAIHVELPLDSKNPLVMRANVGRLAAAIREHQVDIVHARSRAPAWSALGAANRTGAHFMTTFHGTYNLGGFGFKHFYNSVMTKGERVIAISEFIAEHMRRVYGVAPEKIRVIHRGVDLTKFDPVRVSAERIIALAHRWRLPDGFPVIMLPGRLTRWKGQEVLIHALAELGRHDIRCLLVGSDQGRTGYRQELTDLIRRLDLTDVVHIVDECSDMPAAYMLTDVVVSASTDPEAFGRVVAEAQAMGRPVIASDHGGPRETVLPGRTGWLTPPGDSSALARAIERFLLLSAEERGDIAALAQNFVRANFSREAMCSRTLAVYDEILSGTAPVVQNVQPVDPEAV</sequence>
<evidence type="ECO:0000313" key="4">
    <source>
        <dbReference type="Proteomes" id="UP000480684"/>
    </source>
</evidence>
<accession>A0A7C9V1B6</accession>
<evidence type="ECO:0000313" key="3">
    <source>
        <dbReference type="EMBL" id="NFV81571.1"/>
    </source>
</evidence>
<dbReference type="InterPro" id="IPR028098">
    <property type="entry name" value="Glyco_trans_4-like_N"/>
</dbReference>
<dbReference type="SUPFAM" id="SSF53756">
    <property type="entry name" value="UDP-Glycosyltransferase/glycogen phosphorylase"/>
    <property type="match status" value="1"/>
</dbReference>
<evidence type="ECO:0000259" key="2">
    <source>
        <dbReference type="Pfam" id="PF13439"/>
    </source>
</evidence>
<gene>
    <name evidence="3" type="ORF">G4223_15790</name>
</gene>
<keyword evidence="3" id="KW-0808">Transferase</keyword>
<dbReference type="Proteomes" id="UP000480684">
    <property type="component" value="Unassembled WGS sequence"/>
</dbReference>
<dbReference type="AlphaFoldDB" id="A0A7C9V1B6"/>
<feature type="domain" description="Glycosyltransferase subfamily 4-like N-terminal" evidence="2">
    <location>
        <begin position="39"/>
        <end position="194"/>
    </location>
</feature>
<protein>
    <submittedName>
        <fullName evidence="3">Glycosyltransferase family 4 protein</fullName>
    </submittedName>
</protein>
<dbReference type="PANTHER" id="PTHR12526">
    <property type="entry name" value="GLYCOSYLTRANSFERASE"/>
    <property type="match status" value="1"/>
</dbReference>
<reference evidence="3 4" key="1">
    <citation type="submission" date="2020-02" db="EMBL/GenBank/DDBJ databases">
        <authorList>
            <person name="Dziuba M."/>
            <person name="Kuznetsov B."/>
            <person name="Mardanov A."/>
            <person name="Ravin N."/>
            <person name="Grouzdev D."/>
        </authorList>
    </citation>
    <scope>NUCLEOTIDE SEQUENCE [LARGE SCALE GENOMIC DNA]</scope>
    <source>
        <strain evidence="3 4">SpK</strain>
    </source>
</reference>
<dbReference type="InterPro" id="IPR001296">
    <property type="entry name" value="Glyco_trans_1"/>
</dbReference>
<dbReference type="PANTHER" id="PTHR12526:SF630">
    <property type="entry name" value="GLYCOSYLTRANSFERASE"/>
    <property type="match status" value="1"/>
</dbReference>
<dbReference type="Gene3D" id="3.40.50.2000">
    <property type="entry name" value="Glycogen Phosphorylase B"/>
    <property type="match status" value="2"/>
</dbReference>